<reference evidence="1 2" key="1">
    <citation type="submission" date="2021-06" db="EMBL/GenBank/DDBJ databases">
        <title>Caerostris darwini draft genome.</title>
        <authorList>
            <person name="Kono N."/>
            <person name="Arakawa K."/>
        </authorList>
    </citation>
    <scope>NUCLEOTIDE SEQUENCE [LARGE SCALE GENOMIC DNA]</scope>
</reference>
<dbReference type="Proteomes" id="UP001054837">
    <property type="component" value="Unassembled WGS sequence"/>
</dbReference>
<gene>
    <name evidence="1" type="ORF">CDAR_383111</name>
</gene>
<protein>
    <submittedName>
        <fullName evidence="1">Uncharacterized protein</fullName>
    </submittedName>
</protein>
<accession>A0AAV4NVK8</accession>
<keyword evidence="2" id="KW-1185">Reference proteome</keyword>
<dbReference type="EMBL" id="BPLQ01002109">
    <property type="protein sequence ID" value="GIX88824.1"/>
    <property type="molecule type" value="Genomic_DNA"/>
</dbReference>
<dbReference type="AlphaFoldDB" id="A0AAV4NVK8"/>
<evidence type="ECO:0000313" key="2">
    <source>
        <dbReference type="Proteomes" id="UP001054837"/>
    </source>
</evidence>
<proteinExistence type="predicted"/>
<evidence type="ECO:0000313" key="1">
    <source>
        <dbReference type="EMBL" id="GIX88824.1"/>
    </source>
</evidence>
<name>A0AAV4NVK8_9ARAC</name>
<comment type="caution">
    <text evidence="1">The sequence shown here is derived from an EMBL/GenBank/DDBJ whole genome shotgun (WGS) entry which is preliminary data.</text>
</comment>
<sequence>MYSGPKNPFHWDPRAPYADSHDEVGKWMGSFKFTPSSDHHDRRGESIKSAAIEFCQHAGRDWPSMKRSYTYWVPAVPTRLLSDRSHVSNQWLMTRACCPPPPFPFPRLGCWAKWR</sequence>
<organism evidence="1 2">
    <name type="scientific">Caerostris darwini</name>
    <dbReference type="NCBI Taxonomy" id="1538125"/>
    <lineage>
        <taxon>Eukaryota</taxon>
        <taxon>Metazoa</taxon>
        <taxon>Ecdysozoa</taxon>
        <taxon>Arthropoda</taxon>
        <taxon>Chelicerata</taxon>
        <taxon>Arachnida</taxon>
        <taxon>Araneae</taxon>
        <taxon>Araneomorphae</taxon>
        <taxon>Entelegynae</taxon>
        <taxon>Araneoidea</taxon>
        <taxon>Araneidae</taxon>
        <taxon>Caerostris</taxon>
    </lineage>
</organism>